<feature type="compositionally biased region" description="Low complexity" evidence="1">
    <location>
        <begin position="445"/>
        <end position="459"/>
    </location>
</feature>
<evidence type="ECO:0000313" key="3">
    <source>
        <dbReference type="Proteomes" id="UP000235392"/>
    </source>
</evidence>
<feature type="compositionally biased region" description="Low complexity" evidence="1">
    <location>
        <begin position="814"/>
        <end position="826"/>
    </location>
</feature>
<feature type="compositionally biased region" description="Acidic residues" evidence="1">
    <location>
        <begin position="1480"/>
        <end position="1490"/>
    </location>
</feature>
<evidence type="ECO:0000313" key="2">
    <source>
        <dbReference type="EMBL" id="PLW41860.1"/>
    </source>
</evidence>
<feature type="compositionally biased region" description="Polar residues" evidence="1">
    <location>
        <begin position="647"/>
        <end position="658"/>
    </location>
</feature>
<dbReference type="Proteomes" id="UP000235392">
    <property type="component" value="Unassembled WGS sequence"/>
</dbReference>
<feature type="compositionally biased region" description="Basic and acidic residues" evidence="1">
    <location>
        <begin position="941"/>
        <end position="956"/>
    </location>
</feature>
<feature type="region of interest" description="Disordered" evidence="1">
    <location>
        <begin position="427"/>
        <end position="544"/>
    </location>
</feature>
<feature type="region of interest" description="Disordered" evidence="1">
    <location>
        <begin position="575"/>
        <end position="964"/>
    </location>
</feature>
<sequence length="1541" mass="166590">MHTTNSVSAAQPDAWGRLSRAFGYCPPVGQAFPPSSTFFLSKSPPPSNRSGFRTHGPPTTTFCHQSCLPGCLSTPRLAFYPFIRTGTPVPSANAIASDVGLWHKQTSRLDPKLALTLSTRQLGTNMMIMIRPGTATAITPSTAPAQPQVPPFSKPRPPKAILPGATHEPYSPPASTTDVENVDGECPPPDSRSPQDDMEPSEEDPTPQSDCFFSAEPRDEFSRLITCIESRIAFLEKDHIQHRGWSTQLDRLHDSYLEGLRMFVNKGTRQLNRAEASDLSPQMEPLKIFGQWSGGQESPRATVTCPLHLTIRSSDQRALSTLGGVTAVFIHSQGTLLNPIKQVDFFVASPLTQALPECARFTEINDHEGHPEDHAPACPHPPNTRDGSLKRPRDPDSPPSILLDLNKKLKSSASDQTLDLLEGISTSALRSTPPPSNHQADTGIPDSSAPAATPTPGSAENRPTPNQNFRPAPLGATPTSSSACPPSTPPSSNPSLLSVAAATMETPETGSPPATPLTDILNDQFDASAETPTPEVFCPPSTPLTAKLNSRSVALGTTTRPASTNLSLVVTPKAATQAPGCANLPSTQPTANLKPPSAAPAPTCSSPLQEKSAPGGPNPRPSPPPSRPPSANDKPSDQAGERPLTKDGTTPTPNTAGNSLERLPSPLPKTPKLGNCRTTPPLDSAPTSDQAQGSPQAGTRTTPVLDTGNDSLARLPPGSPPSKTPPLAPDMSRLASHLTNRAGESPLADDNNRHTPAPDTPDPRAEAGSRSPPPDVPHLSNGTANNASTPGVSPRRLRSRVNPNPSQGVAVVIPAPARSRPSNASRSRNRRWANTGPDIYPEDFQTPSPTPSPPPPYRSDDDPVHVPKPPAAVRDPIAELFTRPSARPLVPMGLAATVPNGSSRPNAARPNLTSAGNATAEGTHEGRAAVASRKRTASPSPDREAPQKRAKSHVDDSGDESDVSTDADVRNFKILQGPIYLPKLILPHVLMKRDVYARVVSAMAEREEPDPFFRLAFSQTLRATEANREMVDARSATQRPPLDPSQPYVLDVGSSKWKKYVPEIQTRSFASVINSCPRLFQLPWPHPFLNEKNVRLDVLVLGINEILVEKKDNPSGRPSRRSGSWTALQQMMCRSSPTLPHHKWDFRTAVAEGARRVHQVVIDALKAVRPNDGVPPQACLGDTEQELDNDGLGHVAEWLTNRISILDSSGTQDYTAHKDGLHFLLKRCWEMLFAICLMHDAKDTKARSQPQSSNVRDTITNGTRAHRHRQHKDSWHTQRLKAYSALGLFLNFGVAGWFVPNHNTRKYNFQDVMSLFHLAQEMAAHNVTINSKLIKNRVSRRGGEAKGPIHRSWERLNDYLIDLLLDTGARSLAINWRRAAAQWDRALTEGNVASLILKDFFTEILNPGDTMSCSADAAPPPQINKRLLIQWQAHCDRIFIPIATHEAIQERFFLASGIHEGTLGQPKEPDYSTDASDRDAEGEDDDEDNDQGGLYGEKMVDNPGASPENSEEEDKGVAPGRREGQEIAEDEGDADGEEEGS</sequence>
<feature type="region of interest" description="Disordered" evidence="1">
    <location>
        <begin position="366"/>
        <end position="403"/>
    </location>
</feature>
<evidence type="ECO:0008006" key="4">
    <source>
        <dbReference type="Google" id="ProtNLM"/>
    </source>
</evidence>
<feature type="compositionally biased region" description="Pro residues" evidence="1">
    <location>
        <begin position="848"/>
        <end position="857"/>
    </location>
</feature>
<reference evidence="2 3" key="1">
    <citation type="submission" date="2017-11" db="EMBL/GenBank/DDBJ databases">
        <title>De novo assembly and phasing of dikaryotic genomes from two isolates of Puccinia coronata f. sp. avenae, the causal agent of oat crown rust.</title>
        <authorList>
            <person name="Miller M.E."/>
            <person name="Zhang Y."/>
            <person name="Omidvar V."/>
            <person name="Sperschneider J."/>
            <person name="Schwessinger B."/>
            <person name="Raley C."/>
            <person name="Palmer J.M."/>
            <person name="Garnica D."/>
            <person name="Upadhyaya N."/>
            <person name="Rathjen J."/>
            <person name="Taylor J.M."/>
            <person name="Park R.F."/>
            <person name="Dodds P.N."/>
            <person name="Hirsch C.D."/>
            <person name="Kianian S.F."/>
            <person name="Figueroa M."/>
        </authorList>
    </citation>
    <scope>NUCLEOTIDE SEQUENCE [LARGE SCALE GENOMIC DNA]</scope>
    <source>
        <strain evidence="2">12SD80</strain>
    </source>
</reference>
<feature type="compositionally biased region" description="Basic and acidic residues" evidence="1">
    <location>
        <begin position="1467"/>
        <end position="1479"/>
    </location>
</feature>
<feature type="compositionally biased region" description="Basic and acidic residues" evidence="1">
    <location>
        <begin position="634"/>
        <end position="645"/>
    </location>
</feature>
<dbReference type="EMBL" id="PGCI01000085">
    <property type="protein sequence ID" value="PLW41860.1"/>
    <property type="molecule type" value="Genomic_DNA"/>
</dbReference>
<feature type="compositionally biased region" description="Low complexity" evidence="1">
    <location>
        <begin position="493"/>
        <end position="502"/>
    </location>
</feature>
<name>A0A2N5UVS9_9BASI</name>
<organism evidence="2 3">
    <name type="scientific">Puccinia coronata f. sp. avenae</name>
    <dbReference type="NCBI Taxonomy" id="200324"/>
    <lineage>
        <taxon>Eukaryota</taxon>
        <taxon>Fungi</taxon>
        <taxon>Dikarya</taxon>
        <taxon>Basidiomycota</taxon>
        <taxon>Pucciniomycotina</taxon>
        <taxon>Pucciniomycetes</taxon>
        <taxon>Pucciniales</taxon>
        <taxon>Pucciniaceae</taxon>
        <taxon>Puccinia</taxon>
    </lineage>
</organism>
<protein>
    <recommendedName>
        <fullName evidence="4">Golgi to ER traffic-protein</fullName>
    </recommendedName>
</protein>
<feature type="compositionally biased region" description="Polar residues" evidence="1">
    <location>
        <begin position="899"/>
        <end position="917"/>
    </location>
</feature>
<gene>
    <name evidence="2" type="ORF">PCASD_05571</name>
</gene>
<feature type="compositionally biased region" description="Polar residues" evidence="1">
    <location>
        <begin position="780"/>
        <end position="791"/>
    </location>
</feature>
<feature type="region of interest" description="Disordered" evidence="1">
    <location>
        <begin position="1460"/>
        <end position="1541"/>
    </location>
</feature>
<feature type="compositionally biased region" description="Low complexity" evidence="1">
    <location>
        <begin position="476"/>
        <end position="485"/>
    </location>
</feature>
<feature type="compositionally biased region" description="Acidic residues" evidence="1">
    <location>
        <begin position="196"/>
        <end position="205"/>
    </location>
</feature>
<feature type="compositionally biased region" description="Pro residues" evidence="1">
    <location>
        <begin position="147"/>
        <end position="160"/>
    </location>
</feature>
<accession>A0A2N5UVS9</accession>
<proteinExistence type="predicted"/>
<comment type="caution">
    <text evidence="2">The sequence shown here is derived from an EMBL/GenBank/DDBJ whole genome shotgun (WGS) entry which is preliminary data.</text>
</comment>
<feature type="compositionally biased region" description="Basic and acidic residues" evidence="1">
    <location>
        <begin position="387"/>
        <end position="396"/>
    </location>
</feature>
<feature type="compositionally biased region" description="Low complexity" evidence="1">
    <location>
        <begin position="600"/>
        <end position="615"/>
    </location>
</feature>
<feature type="compositionally biased region" description="Pro residues" evidence="1">
    <location>
        <begin position="616"/>
        <end position="628"/>
    </location>
</feature>
<feature type="region of interest" description="Disordered" evidence="1">
    <location>
        <begin position="137"/>
        <end position="213"/>
    </location>
</feature>
<feature type="compositionally biased region" description="Acidic residues" evidence="1">
    <location>
        <begin position="1526"/>
        <end position="1541"/>
    </location>
</feature>
<feature type="compositionally biased region" description="Low complexity" evidence="1">
    <location>
        <begin position="137"/>
        <end position="146"/>
    </location>
</feature>
<feature type="compositionally biased region" description="Pro residues" evidence="1">
    <location>
        <begin position="717"/>
        <end position="728"/>
    </location>
</feature>
<feature type="compositionally biased region" description="Polar residues" evidence="1">
    <location>
        <begin position="685"/>
        <end position="710"/>
    </location>
</feature>
<evidence type="ECO:0000256" key="1">
    <source>
        <dbReference type="SAM" id="MobiDB-lite"/>
    </source>
</evidence>
<feature type="compositionally biased region" description="Basic and acidic residues" evidence="1">
    <location>
        <begin position="366"/>
        <end position="375"/>
    </location>
</feature>